<dbReference type="RefSeq" id="WP_176522945.1">
    <property type="nucleotide sequence ID" value="NZ_OBQI01000003.1"/>
</dbReference>
<evidence type="ECO:0000313" key="2">
    <source>
        <dbReference type="EMBL" id="SOC49943.1"/>
    </source>
</evidence>
<dbReference type="Proteomes" id="UP000219435">
    <property type="component" value="Unassembled WGS sequence"/>
</dbReference>
<sequence>MQRSTAERVAAVSLVRVEGTFYRHAALNRDAFAGGDQGRWGENFPVIYLGRPVSAVTVEAYRHLVEEYGIPADQVQPRRLYTVTVTVDQVLDLTVTANLAAVGLTEDDVRSPVDDYEACQRVAAAAHQLEIQAVLAPSATGLGETLALFRERLTLAGALQVEAEETWETLPADPRTLRLLNPVHRGRPAES</sequence>
<evidence type="ECO:0000313" key="3">
    <source>
        <dbReference type="Proteomes" id="UP000219435"/>
    </source>
</evidence>
<dbReference type="AlphaFoldDB" id="A0A285V7F3"/>
<reference evidence="3" key="1">
    <citation type="submission" date="2017-08" db="EMBL/GenBank/DDBJ databases">
        <authorList>
            <person name="Varghese N."/>
            <person name="Submissions S."/>
        </authorList>
    </citation>
    <scope>NUCLEOTIDE SEQUENCE [LARGE SCALE GENOMIC DNA]</scope>
    <source>
        <strain evidence="3">DSM 4725</strain>
    </source>
</reference>
<evidence type="ECO:0000259" key="1">
    <source>
        <dbReference type="SMART" id="SM00953"/>
    </source>
</evidence>
<proteinExistence type="predicted"/>
<protein>
    <submittedName>
        <fullName evidence="2">RES domain-containing protein</fullName>
    </submittedName>
</protein>
<dbReference type="Pfam" id="PF08808">
    <property type="entry name" value="RES"/>
    <property type="match status" value="1"/>
</dbReference>
<name>A0A285V7F3_9ACTN</name>
<feature type="domain" description="RES" evidence="1">
    <location>
        <begin position="27"/>
        <end position="162"/>
    </location>
</feature>
<organism evidence="2 3">
    <name type="scientific">Blastococcus aggregatus</name>
    <dbReference type="NCBI Taxonomy" id="38502"/>
    <lineage>
        <taxon>Bacteria</taxon>
        <taxon>Bacillati</taxon>
        <taxon>Actinomycetota</taxon>
        <taxon>Actinomycetes</taxon>
        <taxon>Geodermatophilales</taxon>
        <taxon>Geodermatophilaceae</taxon>
        <taxon>Blastococcus</taxon>
    </lineage>
</organism>
<keyword evidence="3" id="KW-1185">Reference proteome</keyword>
<dbReference type="SMART" id="SM00953">
    <property type="entry name" value="RES"/>
    <property type="match status" value="1"/>
</dbReference>
<dbReference type="InterPro" id="IPR014914">
    <property type="entry name" value="RES_dom"/>
</dbReference>
<accession>A0A285V7F3</accession>
<dbReference type="EMBL" id="OBQI01000003">
    <property type="protein sequence ID" value="SOC49943.1"/>
    <property type="molecule type" value="Genomic_DNA"/>
</dbReference>
<gene>
    <name evidence="2" type="ORF">SAMN05660748_2677</name>
</gene>